<accession>A0AAD7NEL4</accession>
<sequence length="154" mass="16978">MKGMHLLTASSRDRARQFHCEGPSVRRRGSPLAPSISIFAYLCVLHAGAVLPQTSCRGYSSRAVHDAPRATAPRLAEHGCDSCLTPLWAQTSRGSRFFTFFLSHHLLSSPSLRLNNITPHTISFFGGYVTYFANGASPCASSGYLNWTRSHYRC</sequence>
<comment type="caution">
    <text evidence="1">The sequence shown here is derived from an EMBL/GenBank/DDBJ whole genome shotgun (WGS) entry which is preliminary data.</text>
</comment>
<evidence type="ECO:0000313" key="1">
    <source>
        <dbReference type="EMBL" id="KAJ7758822.1"/>
    </source>
</evidence>
<organism evidence="1 2">
    <name type="scientific">Mycena maculata</name>
    <dbReference type="NCBI Taxonomy" id="230809"/>
    <lineage>
        <taxon>Eukaryota</taxon>
        <taxon>Fungi</taxon>
        <taxon>Dikarya</taxon>
        <taxon>Basidiomycota</taxon>
        <taxon>Agaricomycotina</taxon>
        <taxon>Agaricomycetes</taxon>
        <taxon>Agaricomycetidae</taxon>
        <taxon>Agaricales</taxon>
        <taxon>Marasmiineae</taxon>
        <taxon>Mycenaceae</taxon>
        <taxon>Mycena</taxon>
    </lineage>
</organism>
<gene>
    <name evidence="1" type="ORF">DFH07DRAFT_818030</name>
</gene>
<evidence type="ECO:0000313" key="2">
    <source>
        <dbReference type="Proteomes" id="UP001215280"/>
    </source>
</evidence>
<proteinExistence type="predicted"/>
<protein>
    <submittedName>
        <fullName evidence="1">Uncharacterized protein</fullName>
    </submittedName>
</protein>
<dbReference type="AlphaFoldDB" id="A0AAD7NEL4"/>
<reference evidence="1" key="1">
    <citation type="submission" date="2023-03" db="EMBL/GenBank/DDBJ databases">
        <title>Massive genome expansion in bonnet fungi (Mycena s.s.) driven by repeated elements and novel gene families across ecological guilds.</title>
        <authorList>
            <consortium name="Lawrence Berkeley National Laboratory"/>
            <person name="Harder C.B."/>
            <person name="Miyauchi S."/>
            <person name="Viragh M."/>
            <person name="Kuo A."/>
            <person name="Thoen E."/>
            <person name="Andreopoulos B."/>
            <person name="Lu D."/>
            <person name="Skrede I."/>
            <person name="Drula E."/>
            <person name="Henrissat B."/>
            <person name="Morin E."/>
            <person name="Kohler A."/>
            <person name="Barry K."/>
            <person name="LaButti K."/>
            <person name="Morin E."/>
            <person name="Salamov A."/>
            <person name="Lipzen A."/>
            <person name="Mereny Z."/>
            <person name="Hegedus B."/>
            <person name="Baldrian P."/>
            <person name="Stursova M."/>
            <person name="Weitz H."/>
            <person name="Taylor A."/>
            <person name="Grigoriev I.V."/>
            <person name="Nagy L.G."/>
            <person name="Martin F."/>
            <person name="Kauserud H."/>
        </authorList>
    </citation>
    <scope>NUCLEOTIDE SEQUENCE</scope>
    <source>
        <strain evidence="1">CBHHK188m</strain>
    </source>
</reference>
<keyword evidence="2" id="KW-1185">Reference proteome</keyword>
<dbReference type="EMBL" id="JARJLG010000054">
    <property type="protein sequence ID" value="KAJ7758822.1"/>
    <property type="molecule type" value="Genomic_DNA"/>
</dbReference>
<dbReference type="Proteomes" id="UP001215280">
    <property type="component" value="Unassembled WGS sequence"/>
</dbReference>
<name>A0AAD7NEL4_9AGAR</name>